<dbReference type="EMBL" id="GBHO01004787">
    <property type="protein sequence ID" value="JAG38817.1"/>
    <property type="molecule type" value="Transcribed_RNA"/>
</dbReference>
<sequence>MIISRYELDRWELFASLDEGSKQEITEFFVFFVHDHGYGVLYKTLGDDVYGLGWNGKTTNLLGLSGESYRAEKTTRPTRVEHLSGKLIKYFCVDEFVGTALDSTGCIYWWGNFDDDEYKQDIRLPEKITSSHRFKEVSCGTQMIVGLTVDGEVFVWGRIFTIREFKNGLQIRLGHLVKKFSCGGHHVAMLAENGQVYTWGDGSDGQRGYRNFLMCDEILVRKLLLDDVVSIKCGVWCSYFLTRQGQVWACGQNTELGVMENCERDEDDYTVPRPSKVNVPTPVIDLGVAWESDLTIAAAQTASCLYTWGRTPVQEVAVSAPLVAAFLGLATPHDQGLIKVDSGQSTKSE</sequence>
<reference evidence="4" key="1">
    <citation type="journal article" date="2014" name="PLoS ONE">
        <title>Transcriptome-Based Identification of ABC Transporters in the Western Tarnished Plant Bug Lygus hesperus.</title>
        <authorList>
            <person name="Hull J.J."/>
            <person name="Chaney K."/>
            <person name="Geib S.M."/>
            <person name="Fabrick J.A."/>
            <person name="Brent C.S."/>
            <person name="Walsh D."/>
            <person name="Lavine L.C."/>
        </authorList>
    </citation>
    <scope>NUCLEOTIDE SEQUENCE</scope>
</reference>
<name>A0A0A9Z0M5_LYGHE</name>
<dbReference type="PANTHER" id="PTHR45982:SF10">
    <property type="entry name" value="RETINITIS PIGMENTOSA GTPASE REGULATOR"/>
    <property type="match status" value="1"/>
</dbReference>
<proteinExistence type="predicted"/>
<evidence type="ECO:0000256" key="1">
    <source>
        <dbReference type="PROSITE-ProRule" id="PRU00235"/>
    </source>
</evidence>
<dbReference type="GO" id="GO:0005085">
    <property type="term" value="F:guanyl-nucleotide exchange factor activity"/>
    <property type="evidence" value="ECO:0007669"/>
    <property type="project" value="TreeGrafter"/>
</dbReference>
<dbReference type="GO" id="GO:0005737">
    <property type="term" value="C:cytoplasm"/>
    <property type="evidence" value="ECO:0007669"/>
    <property type="project" value="TreeGrafter"/>
</dbReference>
<feature type="repeat" description="RCC1" evidence="1">
    <location>
        <begin position="194"/>
        <end position="244"/>
    </location>
</feature>
<protein>
    <submittedName>
        <fullName evidence="4">RCC1 and BTB domain-containing protein 2</fullName>
    </submittedName>
</protein>
<dbReference type="InterPro" id="IPR009091">
    <property type="entry name" value="RCC1/BLIP-II"/>
</dbReference>
<dbReference type="InterPro" id="IPR000408">
    <property type="entry name" value="Reg_chr_condens"/>
</dbReference>
<dbReference type="InterPro" id="IPR051553">
    <property type="entry name" value="Ran_GTPase-activating"/>
</dbReference>
<dbReference type="EMBL" id="GBHO01041503">
    <property type="protein sequence ID" value="JAG02101.1"/>
    <property type="molecule type" value="Transcribed_RNA"/>
</dbReference>
<dbReference type="Gene3D" id="2.130.10.30">
    <property type="entry name" value="Regulator of chromosome condensation 1/beta-lactamase-inhibitor protein II"/>
    <property type="match status" value="2"/>
</dbReference>
<dbReference type="AlphaFoldDB" id="A0A0A9Z0M5"/>
<organism evidence="4">
    <name type="scientific">Lygus hesperus</name>
    <name type="common">Western plant bug</name>
    <dbReference type="NCBI Taxonomy" id="30085"/>
    <lineage>
        <taxon>Eukaryota</taxon>
        <taxon>Metazoa</taxon>
        <taxon>Ecdysozoa</taxon>
        <taxon>Arthropoda</taxon>
        <taxon>Hexapoda</taxon>
        <taxon>Insecta</taxon>
        <taxon>Pterygota</taxon>
        <taxon>Neoptera</taxon>
        <taxon>Paraneoptera</taxon>
        <taxon>Hemiptera</taxon>
        <taxon>Heteroptera</taxon>
        <taxon>Panheteroptera</taxon>
        <taxon>Cimicomorpha</taxon>
        <taxon>Miridae</taxon>
        <taxon>Mirini</taxon>
        <taxon>Lygus</taxon>
    </lineage>
</organism>
<dbReference type="SUPFAM" id="SSF50985">
    <property type="entry name" value="RCC1/BLIP-II"/>
    <property type="match status" value="1"/>
</dbReference>
<dbReference type="Pfam" id="PF13540">
    <property type="entry name" value="RCC1_2"/>
    <property type="match status" value="2"/>
</dbReference>
<dbReference type="PROSITE" id="PS50012">
    <property type="entry name" value="RCC1_3"/>
    <property type="match status" value="1"/>
</dbReference>
<reference evidence="4" key="2">
    <citation type="submission" date="2014-07" db="EMBL/GenBank/DDBJ databases">
        <authorList>
            <person name="Hull J."/>
        </authorList>
    </citation>
    <scope>NUCLEOTIDE SEQUENCE</scope>
</reference>
<dbReference type="EMBL" id="GBHO01036355">
    <property type="protein sequence ID" value="JAG07249.1"/>
    <property type="molecule type" value="Transcribed_RNA"/>
</dbReference>
<evidence type="ECO:0000313" key="3">
    <source>
        <dbReference type="EMBL" id="JAG07249.1"/>
    </source>
</evidence>
<accession>A0A0A9Z0M5</accession>
<dbReference type="PANTHER" id="PTHR45982">
    <property type="entry name" value="REGULATOR OF CHROMOSOME CONDENSATION"/>
    <property type="match status" value="1"/>
</dbReference>
<gene>
    <name evidence="4" type="primary">RCBTB2_4</name>
    <name evidence="3" type="synonym">RCBTB2_16</name>
    <name evidence="2" type="synonym">RCBTB2_5</name>
    <name evidence="3" type="ORF">CM83_70700</name>
    <name evidence="2" type="ORF">CM83_70714</name>
    <name evidence="4" type="ORF">CM83_70715</name>
</gene>
<evidence type="ECO:0000313" key="4">
    <source>
        <dbReference type="EMBL" id="JAG38817.1"/>
    </source>
</evidence>
<evidence type="ECO:0000313" key="2">
    <source>
        <dbReference type="EMBL" id="JAG02101.1"/>
    </source>
</evidence>